<evidence type="ECO:0000313" key="3">
    <source>
        <dbReference type="Proteomes" id="UP000521943"/>
    </source>
</evidence>
<proteinExistence type="predicted"/>
<sequence length="197" mass="22426">MSTTQLDLAMPNFWARELSNTNCQLHSPPIERAAELESYEDIGQSSPLPPDPPLLAKRDPAPEPPLLAKRGPPLEPPPLAKGDPSLETSPLEKRGPLPPPSEDNFLRLHREMFERGLPYPTVRGVDYERRIIEAIYAYSNARCMLVDVGINDPTTRANHERSRVFVTRLLREYLHWDDRAQRAANHIFTAMEELNFP</sequence>
<dbReference type="AlphaFoldDB" id="A0A8H6HWU9"/>
<keyword evidence="3" id="KW-1185">Reference proteome</keyword>
<organism evidence="2 3">
    <name type="scientific">Ephemerocybe angulata</name>
    <dbReference type="NCBI Taxonomy" id="980116"/>
    <lineage>
        <taxon>Eukaryota</taxon>
        <taxon>Fungi</taxon>
        <taxon>Dikarya</taxon>
        <taxon>Basidiomycota</taxon>
        <taxon>Agaricomycotina</taxon>
        <taxon>Agaricomycetes</taxon>
        <taxon>Agaricomycetidae</taxon>
        <taxon>Agaricales</taxon>
        <taxon>Agaricineae</taxon>
        <taxon>Psathyrellaceae</taxon>
        <taxon>Ephemerocybe</taxon>
    </lineage>
</organism>
<reference evidence="2 3" key="1">
    <citation type="submission" date="2020-07" db="EMBL/GenBank/DDBJ databases">
        <title>Comparative genomics of pyrophilous fungi reveals a link between fire events and developmental genes.</title>
        <authorList>
            <consortium name="DOE Joint Genome Institute"/>
            <person name="Steindorff A.S."/>
            <person name="Carver A."/>
            <person name="Calhoun S."/>
            <person name="Stillman K."/>
            <person name="Liu H."/>
            <person name="Lipzen A."/>
            <person name="Pangilinan J."/>
            <person name="Labutti K."/>
            <person name="Bruns T.D."/>
            <person name="Grigoriev I.V."/>
        </authorList>
    </citation>
    <scope>NUCLEOTIDE SEQUENCE [LARGE SCALE GENOMIC DNA]</scope>
    <source>
        <strain evidence="2 3">CBS 144469</strain>
    </source>
</reference>
<evidence type="ECO:0000313" key="2">
    <source>
        <dbReference type="EMBL" id="KAF6754693.1"/>
    </source>
</evidence>
<dbReference type="EMBL" id="JACGCI010000033">
    <property type="protein sequence ID" value="KAF6754693.1"/>
    <property type="molecule type" value="Genomic_DNA"/>
</dbReference>
<name>A0A8H6HWU9_9AGAR</name>
<dbReference type="Proteomes" id="UP000521943">
    <property type="component" value="Unassembled WGS sequence"/>
</dbReference>
<gene>
    <name evidence="2" type="ORF">DFP72DRAFT_848090</name>
</gene>
<protein>
    <submittedName>
        <fullName evidence="2">Uncharacterized protein</fullName>
    </submittedName>
</protein>
<accession>A0A8H6HWU9</accession>
<evidence type="ECO:0000256" key="1">
    <source>
        <dbReference type="SAM" id="MobiDB-lite"/>
    </source>
</evidence>
<feature type="region of interest" description="Disordered" evidence="1">
    <location>
        <begin position="29"/>
        <end position="102"/>
    </location>
</feature>
<comment type="caution">
    <text evidence="2">The sequence shown here is derived from an EMBL/GenBank/DDBJ whole genome shotgun (WGS) entry which is preliminary data.</text>
</comment>